<organism evidence="2">
    <name type="scientific">freshwater metagenome</name>
    <dbReference type="NCBI Taxonomy" id="449393"/>
    <lineage>
        <taxon>unclassified sequences</taxon>
        <taxon>metagenomes</taxon>
        <taxon>ecological metagenomes</taxon>
    </lineage>
</organism>
<dbReference type="AlphaFoldDB" id="A0A6J6QBL5"/>
<proteinExistence type="predicted"/>
<gene>
    <name evidence="2" type="ORF">UFOPK2399_01722</name>
</gene>
<dbReference type="Pfam" id="PF13731">
    <property type="entry name" value="WxL"/>
    <property type="match status" value="1"/>
</dbReference>
<name>A0A6J6QBL5_9ZZZZ</name>
<protein>
    <submittedName>
        <fullName evidence="2">Unannotated protein</fullName>
    </submittedName>
</protein>
<accession>A0A6J6QBL5</accession>
<evidence type="ECO:0000313" key="2">
    <source>
        <dbReference type="EMBL" id="CAB4706793.1"/>
    </source>
</evidence>
<dbReference type="InterPro" id="IPR027994">
    <property type="entry name" value="WxL_dom"/>
</dbReference>
<evidence type="ECO:0000259" key="1">
    <source>
        <dbReference type="Pfam" id="PF13731"/>
    </source>
</evidence>
<sequence>MKPAITSSLAVAVAVLALAATALAGTVTATTTVTGAGAITLSHGATSSLSSTLDGSDQNVTYTVPLTLIDARGTGAGWNVTLTSTTFTTGVKSLATTASSITGITATCNGGGTCTSPTNAISYPLTVPAAATAPAAVKIFNAASATGLGRFTVTPTVSVTIPGNSFSGTYTSTLTVAAVSGP</sequence>
<reference evidence="2" key="1">
    <citation type="submission" date="2020-05" db="EMBL/GenBank/DDBJ databases">
        <authorList>
            <person name="Chiriac C."/>
            <person name="Salcher M."/>
            <person name="Ghai R."/>
            <person name="Kavagutti S V."/>
        </authorList>
    </citation>
    <scope>NUCLEOTIDE SEQUENCE</scope>
</reference>
<dbReference type="EMBL" id="CAEZXP010000007">
    <property type="protein sequence ID" value="CAB4706793.1"/>
    <property type="molecule type" value="Genomic_DNA"/>
</dbReference>
<feature type="domain" description="WxL" evidence="1">
    <location>
        <begin position="57"/>
        <end position="175"/>
    </location>
</feature>